<protein>
    <submittedName>
        <fullName evidence="3">Uncharacterized protein</fullName>
    </submittedName>
</protein>
<feature type="transmembrane region" description="Helical" evidence="2">
    <location>
        <begin position="174"/>
        <end position="200"/>
    </location>
</feature>
<name>A0A8T0V1J7_PANVG</name>
<feature type="transmembrane region" description="Helical" evidence="2">
    <location>
        <begin position="93"/>
        <end position="113"/>
    </location>
</feature>
<keyword evidence="4" id="KW-1185">Reference proteome</keyword>
<evidence type="ECO:0000256" key="1">
    <source>
        <dbReference type="SAM" id="MobiDB-lite"/>
    </source>
</evidence>
<feature type="region of interest" description="Disordered" evidence="1">
    <location>
        <begin position="121"/>
        <end position="142"/>
    </location>
</feature>
<feature type="compositionally biased region" description="Low complexity" evidence="1">
    <location>
        <begin position="16"/>
        <end position="25"/>
    </location>
</feature>
<evidence type="ECO:0000313" key="4">
    <source>
        <dbReference type="Proteomes" id="UP000823388"/>
    </source>
</evidence>
<evidence type="ECO:0000313" key="3">
    <source>
        <dbReference type="EMBL" id="KAG2627274.1"/>
    </source>
</evidence>
<feature type="region of interest" description="Disordered" evidence="1">
    <location>
        <begin position="1"/>
        <end position="40"/>
    </location>
</feature>
<accession>A0A8T0V1J7</accession>
<sequence length="219" mass="22864">MAAHPTSPAASPPHPSAAVTVPTAPLTNTKQQAPPRQTRRRSALRIAAHVILTIVIFLFFGSVWLNSAANAAFISSRWAYGVGSHVTAVTKDFALLVSVSLGLGLHAMFLMGISQNWRRGSRKVRDSENGEAGGGGGRNGHENDDAALVPTAVALVVISIGLLTQLLAPVIGHIIVDTVLVVSSVIFCFVTGPTFVILLARNAVAVAVAEKHQTSTGSH</sequence>
<feature type="compositionally biased region" description="Polar residues" evidence="1">
    <location>
        <begin position="26"/>
        <end position="35"/>
    </location>
</feature>
<dbReference type="EMBL" id="CM029041">
    <property type="protein sequence ID" value="KAG2627274.1"/>
    <property type="molecule type" value="Genomic_DNA"/>
</dbReference>
<keyword evidence="2" id="KW-0472">Membrane</keyword>
<feature type="transmembrane region" description="Helical" evidence="2">
    <location>
        <begin position="147"/>
        <end position="168"/>
    </location>
</feature>
<keyword evidence="2" id="KW-0812">Transmembrane</keyword>
<organism evidence="3 4">
    <name type="scientific">Panicum virgatum</name>
    <name type="common">Blackwell switchgrass</name>
    <dbReference type="NCBI Taxonomy" id="38727"/>
    <lineage>
        <taxon>Eukaryota</taxon>
        <taxon>Viridiplantae</taxon>
        <taxon>Streptophyta</taxon>
        <taxon>Embryophyta</taxon>
        <taxon>Tracheophyta</taxon>
        <taxon>Spermatophyta</taxon>
        <taxon>Magnoliopsida</taxon>
        <taxon>Liliopsida</taxon>
        <taxon>Poales</taxon>
        <taxon>Poaceae</taxon>
        <taxon>PACMAD clade</taxon>
        <taxon>Panicoideae</taxon>
        <taxon>Panicodae</taxon>
        <taxon>Paniceae</taxon>
        <taxon>Panicinae</taxon>
        <taxon>Panicum</taxon>
        <taxon>Panicum sect. Hiantes</taxon>
    </lineage>
</organism>
<keyword evidence="2" id="KW-1133">Transmembrane helix</keyword>
<dbReference type="Proteomes" id="UP000823388">
    <property type="component" value="Chromosome 3K"/>
</dbReference>
<proteinExistence type="predicted"/>
<dbReference type="AlphaFoldDB" id="A0A8T0V1J7"/>
<feature type="transmembrane region" description="Helical" evidence="2">
    <location>
        <begin position="46"/>
        <end position="73"/>
    </location>
</feature>
<gene>
    <name evidence="3" type="ORF">PVAP13_3KG123431</name>
</gene>
<evidence type="ECO:0000256" key="2">
    <source>
        <dbReference type="SAM" id="Phobius"/>
    </source>
</evidence>
<comment type="caution">
    <text evidence="3">The sequence shown here is derived from an EMBL/GenBank/DDBJ whole genome shotgun (WGS) entry which is preliminary data.</text>
</comment>
<reference evidence="3" key="1">
    <citation type="submission" date="2020-05" db="EMBL/GenBank/DDBJ databases">
        <title>WGS assembly of Panicum virgatum.</title>
        <authorList>
            <person name="Lovell J.T."/>
            <person name="Jenkins J."/>
            <person name="Shu S."/>
            <person name="Juenger T.E."/>
            <person name="Schmutz J."/>
        </authorList>
    </citation>
    <scope>NUCLEOTIDE SEQUENCE</scope>
    <source>
        <strain evidence="3">AP13</strain>
    </source>
</reference>